<organism evidence="1 2">
    <name type="scientific">Morella rubra</name>
    <name type="common">Chinese bayberry</name>
    <dbReference type="NCBI Taxonomy" id="262757"/>
    <lineage>
        <taxon>Eukaryota</taxon>
        <taxon>Viridiplantae</taxon>
        <taxon>Streptophyta</taxon>
        <taxon>Embryophyta</taxon>
        <taxon>Tracheophyta</taxon>
        <taxon>Spermatophyta</taxon>
        <taxon>Magnoliopsida</taxon>
        <taxon>eudicotyledons</taxon>
        <taxon>Gunneridae</taxon>
        <taxon>Pentapetalae</taxon>
        <taxon>rosids</taxon>
        <taxon>fabids</taxon>
        <taxon>Fagales</taxon>
        <taxon>Myricaceae</taxon>
        <taxon>Morella</taxon>
    </lineage>
</organism>
<gene>
    <name evidence="1" type="ORF">CJ030_MR0G013667</name>
</gene>
<proteinExistence type="predicted"/>
<dbReference type="AlphaFoldDB" id="A0A6A1UH50"/>
<reference evidence="1 2" key="1">
    <citation type="journal article" date="2019" name="Plant Biotechnol. J.">
        <title>The red bayberry genome and genetic basis of sex determination.</title>
        <authorList>
            <person name="Jia H.M."/>
            <person name="Jia H.J."/>
            <person name="Cai Q.L."/>
            <person name="Wang Y."/>
            <person name="Zhao H.B."/>
            <person name="Yang W.F."/>
            <person name="Wang G.Y."/>
            <person name="Li Y.H."/>
            <person name="Zhan D.L."/>
            <person name="Shen Y.T."/>
            <person name="Niu Q.F."/>
            <person name="Chang L."/>
            <person name="Qiu J."/>
            <person name="Zhao L."/>
            <person name="Xie H.B."/>
            <person name="Fu W.Y."/>
            <person name="Jin J."/>
            <person name="Li X.W."/>
            <person name="Jiao Y."/>
            <person name="Zhou C.C."/>
            <person name="Tu T."/>
            <person name="Chai C.Y."/>
            <person name="Gao J.L."/>
            <person name="Fan L.J."/>
            <person name="van de Weg E."/>
            <person name="Wang J.Y."/>
            <person name="Gao Z.S."/>
        </authorList>
    </citation>
    <scope>NUCLEOTIDE SEQUENCE [LARGE SCALE GENOMIC DNA]</scope>
    <source>
        <tissue evidence="1">Leaves</tissue>
    </source>
</reference>
<evidence type="ECO:0000313" key="2">
    <source>
        <dbReference type="Proteomes" id="UP000516437"/>
    </source>
</evidence>
<accession>A0A6A1UH50</accession>
<protein>
    <submittedName>
        <fullName evidence="1">Uncharacterized protein</fullName>
    </submittedName>
</protein>
<dbReference type="EMBL" id="RXIC02000417">
    <property type="protein sequence ID" value="KAB1199775.1"/>
    <property type="molecule type" value="Genomic_DNA"/>
</dbReference>
<name>A0A6A1UH50_9ROSI</name>
<comment type="caution">
    <text evidence="1">The sequence shown here is derived from an EMBL/GenBank/DDBJ whole genome shotgun (WGS) entry which is preliminary data.</text>
</comment>
<keyword evidence="2" id="KW-1185">Reference proteome</keyword>
<sequence length="131" mass="14763">MKIFLGLKPEAITIKILAGVSLPHYAEKDMQTTWNFKMAISKGNAIRNSISLFVFRKMQMGMKFILESQQEIVAWSNRDDSAILPVGISNLDEAKVGSHKHAILQIIIHQKKLIPFTLLRLCAQMVSLLLS</sequence>
<dbReference type="Proteomes" id="UP000516437">
    <property type="component" value="Unassembled WGS sequence"/>
</dbReference>
<evidence type="ECO:0000313" key="1">
    <source>
        <dbReference type="EMBL" id="KAB1199775.1"/>
    </source>
</evidence>